<organism evidence="13 14">
    <name type="scientific">Gnathostoma spinigerum</name>
    <dbReference type="NCBI Taxonomy" id="75299"/>
    <lineage>
        <taxon>Eukaryota</taxon>
        <taxon>Metazoa</taxon>
        <taxon>Ecdysozoa</taxon>
        <taxon>Nematoda</taxon>
        <taxon>Chromadorea</taxon>
        <taxon>Rhabditida</taxon>
        <taxon>Spirurina</taxon>
        <taxon>Gnathostomatomorpha</taxon>
        <taxon>Gnathostomatoidea</taxon>
        <taxon>Gnathostomatidae</taxon>
        <taxon>Gnathostoma</taxon>
    </lineage>
</organism>
<feature type="binding site" evidence="12">
    <location>
        <position position="64"/>
    </location>
    <ligand>
        <name>Mg(2+)</name>
        <dbReference type="ChEBI" id="CHEBI:18420"/>
        <label>1</label>
    </ligand>
</feature>
<gene>
    <name evidence="13" type="ORF">AB6A40_005197</name>
</gene>
<keyword evidence="3" id="KW-0378">Hydrolase</keyword>
<accession>A0ABD6EER8</accession>
<evidence type="ECO:0000256" key="2">
    <source>
        <dbReference type="ARBA" id="ARBA00012255"/>
    </source>
</evidence>
<reference evidence="13 14" key="1">
    <citation type="submission" date="2024-08" db="EMBL/GenBank/DDBJ databases">
        <title>Gnathostoma spinigerum genome.</title>
        <authorList>
            <person name="Gonzalez-Bertolin B."/>
            <person name="Monzon S."/>
            <person name="Zaballos A."/>
            <person name="Jimenez P."/>
            <person name="Dekumyoy P."/>
            <person name="Varona S."/>
            <person name="Cuesta I."/>
            <person name="Sumanam S."/>
            <person name="Adisakwattana P."/>
            <person name="Gasser R.B."/>
            <person name="Hernandez-Gonzalez A."/>
            <person name="Young N.D."/>
            <person name="Perteguer M.J."/>
        </authorList>
    </citation>
    <scope>NUCLEOTIDE SEQUENCE [LARGE SCALE GENOMIC DNA]</scope>
    <source>
        <strain evidence="13">AL3</strain>
        <tissue evidence="13">Liver</tissue>
    </source>
</reference>
<evidence type="ECO:0000256" key="10">
    <source>
        <dbReference type="ARBA" id="ARBA00043193"/>
    </source>
</evidence>
<evidence type="ECO:0000313" key="13">
    <source>
        <dbReference type="EMBL" id="MFH4978488.1"/>
    </source>
</evidence>
<evidence type="ECO:0000256" key="8">
    <source>
        <dbReference type="ARBA" id="ARBA00042850"/>
    </source>
</evidence>
<feature type="binding site" evidence="12">
    <location>
        <position position="287"/>
    </location>
    <ligand>
        <name>Mg(2+)</name>
        <dbReference type="ChEBI" id="CHEBI:18420"/>
        <label>1</label>
    </ligand>
</feature>
<evidence type="ECO:0000256" key="5">
    <source>
        <dbReference type="ARBA" id="ARBA00042398"/>
    </source>
</evidence>
<keyword evidence="12" id="KW-0460">Magnesium</keyword>
<evidence type="ECO:0000256" key="1">
    <source>
        <dbReference type="ARBA" id="ARBA00010702"/>
    </source>
</evidence>
<dbReference type="GO" id="GO:0004649">
    <property type="term" value="F:poly(ADP-ribose) glycohydrolase activity"/>
    <property type="evidence" value="ECO:0007669"/>
    <property type="project" value="UniProtKB-EC"/>
</dbReference>
<keyword evidence="12" id="KW-0479">Metal-binding</keyword>
<dbReference type="PANTHER" id="PTHR16222:SF24">
    <property type="entry name" value="ADP-RIBOSYLHYDROLASE ARH3"/>
    <property type="match status" value="1"/>
</dbReference>
<comment type="cofactor">
    <cofactor evidence="12">
        <name>Mg(2+)</name>
        <dbReference type="ChEBI" id="CHEBI:18420"/>
    </cofactor>
    <text evidence="12">Binds 2 magnesium ions per subunit.</text>
</comment>
<feature type="binding site" evidence="12">
    <location>
        <position position="284"/>
    </location>
    <ligand>
        <name>Mg(2+)</name>
        <dbReference type="ChEBI" id="CHEBI:18420"/>
        <label>1</label>
    </ligand>
</feature>
<keyword evidence="14" id="KW-1185">Reference proteome</keyword>
<evidence type="ECO:0000256" key="12">
    <source>
        <dbReference type="PIRSR" id="PIRSR605502-1"/>
    </source>
</evidence>
<dbReference type="AlphaFoldDB" id="A0ABD6EER8"/>
<dbReference type="Gene3D" id="1.10.4080.10">
    <property type="entry name" value="ADP-ribosylation/Crystallin J1"/>
    <property type="match status" value="1"/>
</dbReference>
<dbReference type="InterPro" id="IPR050792">
    <property type="entry name" value="ADP-ribosylglycohydrolase"/>
</dbReference>
<comment type="similarity">
    <text evidence="1">Belongs to the ADP-ribosylglycohydrolase family.</text>
</comment>
<dbReference type="Proteomes" id="UP001608902">
    <property type="component" value="Unassembled WGS sequence"/>
</dbReference>
<comment type="catalytic activity">
    <reaction evidence="11">
        <text>alpha-NAD(+) + H2O = ADP-D-ribose + nicotinamide + H(+)</text>
        <dbReference type="Rhea" id="RHEA:68792"/>
        <dbReference type="ChEBI" id="CHEBI:15377"/>
        <dbReference type="ChEBI" id="CHEBI:15378"/>
        <dbReference type="ChEBI" id="CHEBI:17154"/>
        <dbReference type="ChEBI" id="CHEBI:57967"/>
        <dbReference type="ChEBI" id="CHEBI:77017"/>
    </reaction>
</comment>
<proteinExistence type="inferred from homology"/>
<protein>
    <recommendedName>
        <fullName evidence="4">ADP-ribosylhydrolase ARH3</fullName>
        <ecNumber evidence="2">3.2.1.143</ecNumber>
    </recommendedName>
    <alternativeName>
        <fullName evidence="5">ADP-ribose glycohydrolase ARH3</fullName>
    </alternativeName>
    <alternativeName>
        <fullName evidence="6">ADP-ribosylhydrolase 3</fullName>
    </alternativeName>
    <alternativeName>
        <fullName evidence="9">O-acetyl-ADP-ribose deacetylase ARH3</fullName>
    </alternativeName>
    <alternativeName>
        <fullName evidence="10">Poly(ADP-ribose) glycohydrolase ARH3</fullName>
    </alternativeName>
    <alternativeName>
        <fullName evidence="8">[Protein ADP-ribosylarginine] hydrolase-like protein 2</fullName>
    </alternativeName>
    <alternativeName>
        <fullName evidence="7">[Protein ADP-ribosylserine] hydrolase</fullName>
    </alternativeName>
</protein>
<evidence type="ECO:0000256" key="9">
    <source>
        <dbReference type="ARBA" id="ARBA00043187"/>
    </source>
</evidence>
<comment type="caution">
    <text evidence="13">The sequence shown here is derived from an EMBL/GenBank/DDBJ whole genome shotgun (WGS) entry which is preliminary data.</text>
</comment>
<evidence type="ECO:0000313" key="14">
    <source>
        <dbReference type="Proteomes" id="UP001608902"/>
    </source>
</evidence>
<evidence type="ECO:0000256" key="7">
    <source>
        <dbReference type="ARBA" id="ARBA00042722"/>
    </source>
</evidence>
<dbReference type="EMBL" id="JBGFUD010003247">
    <property type="protein sequence ID" value="MFH4978488.1"/>
    <property type="molecule type" value="Genomic_DNA"/>
</dbReference>
<evidence type="ECO:0000256" key="11">
    <source>
        <dbReference type="ARBA" id="ARBA00049015"/>
    </source>
</evidence>
<feature type="binding site" evidence="12">
    <location>
        <position position="286"/>
    </location>
    <ligand>
        <name>Mg(2+)</name>
        <dbReference type="ChEBI" id="CHEBI:18420"/>
        <label>1</label>
    </ligand>
</feature>
<dbReference type="EC" id="3.2.1.143" evidence="2"/>
<evidence type="ECO:0000256" key="6">
    <source>
        <dbReference type="ARBA" id="ARBA00042471"/>
    </source>
</evidence>
<feature type="binding site" evidence="12">
    <location>
        <position position="63"/>
    </location>
    <ligand>
        <name>Mg(2+)</name>
        <dbReference type="ChEBI" id="CHEBI:18420"/>
        <label>1</label>
    </ligand>
</feature>
<dbReference type="PANTHER" id="PTHR16222">
    <property type="entry name" value="ADP-RIBOSYLGLYCOHYDROLASE"/>
    <property type="match status" value="1"/>
</dbReference>
<feature type="binding site" evidence="12">
    <location>
        <position position="62"/>
    </location>
    <ligand>
        <name>Mg(2+)</name>
        <dbReference type="ChEBI" id="CHEBI:18420"/>
        <label>1</label>
    </ligand>
</feature>
<evidence type="ECO:0000256" key="3">
    <source>
        <dbReference type="ARBA" id="ARBA00022801"/>
    </source>
</evidence>
<evidence type="ECO:0000256" key="4">
    <source>
        <dbReference type="ARBA" id="ARBA00041057"/>
    </source>
</evidence>
<dbReference type="InterPro" id="IPR036705">
    <property type="entry name" value="Ribosyl_crysJ1_sf"/>
</dbReference>
<dbReference type="Pfam" id="PF03747">
    <property type="entry name" value="ADP_ribosyl_GH"/>
    <property type="match status" value="1"/>
</dbReference>
<dbReference type="SUPFAM" id="SSF101478">
    <property type="entry name" value="ADP-ribosylglycohydrolase"/>
    <property type="match status" value="1"/>
</dbReference>
<name>A0ABD6EER8_9BILA</name>
<sequence>MFHLRKFPVMDINKALGCLYGQLIGDALGNPYELVGKSEDVKALMKKDCEADGFLPIRGHITDDSQMALTIAESVCRNGFYDQADVACGYVRWAKTLPADIGNATKSALTIDVRLPPSWKTALDEDFKKCVLRHVLRNVKQYNQDSLSNGCLMRVSPLAIACASLTPDQMRTVVQSDTMLTHTNDVCAESVIAYSTAIRALLYGRSPKEAYDEALSFCRNETVGNLLRAAAEKAVPVKARDADVFGDTAAQGYVGVALQGAFYELLNAASFKDGLVETIGRGGDTDTNGCIAGALLGARFGVEMIPLRWKRTIHSAPPTIPSLELPTDIEDIAQRLICAIDPTKQKQHSLSN</sequence>
<dbReference type="InterPro" id="IPR005502">
    <property type="entry name" value="Ribosyl_crysJ1"/>
</dbReference>